<comment type="caution">
    <text evidence="4">The sequence shown here is derived from an EMBL/GenBank/DDBJ whole genome shotgun (WGS) entry which is preliminary data.</text>
</comment>
<protein>
    <submittedName>
        <fullName evidence="4">Quinone oxidoreductase</fullName>
    </submittedName>
</protein>
<evidence type="ECO:0000313" key="5">
    <source>
        <dbReference type="Proteomes" id="UP001501676"/>
    </source>
</evidence>
<name>A0ABP6SWE9_9ACTN</name>
<dbReference type="PANTHER" id="PTHR48106">
    <property type="entry name" value="QUINONE OXIDOREDUCTASE PIG3-RELATED"/>
    <property type="match status" value="1"/>
</dbReference>
<dbReference type="InterPro" id="IPR047618">
    <property type="entry name" value="QOR-like"/>
</dbReference>
<dbReference type="EMBL" id="BAAAYN010000017">
    <property type="protein sequence ID" value="GAA3386540.1"/>
    <property type="molecule type" value="Genomic_DNA"/>
</dbReference>
<dbReference type="RefSeq" id="WP_345728168.1">
    <property type="nucleotide sequence ID" value="NZ_BAAAYN010000017.1"/>
</dbReference>
<dbReference type="Pfam" id="PF08240">
    <property type="entry name" value="ADH_N"/>
    <property type="match status" value="1"/>
</dbReference>
<keyword evidence="2" id="KW-0560">Oxidoreductase</keyword>
<keyword evidence="1" id="KW-0521">NADP</keyword>
<evidence type="ECO:0000256" key="1">
    <source>
        <dbReference type="ARBA" id="ARBA00022857"/>
    </source>
</evidence>
<sequence length="325" mass="34181">MPDYGIRFHETGGPEVLRYEEIELPPPGRGEVRIRITAIGLNFVDTYRRTGLYPVELPSALGAEATGVVTELGEGTAGLAVGDRVAHATGPLGTYATAQNVPADCLVPIPDGVPDEAAAAVLLKGLTAWYLLRRTYPVQPGETVVFHAAAGGVGLIAGQWLRHLGVRAIGTVGSAEKAKIATANGYRDVILYSEEDVAARVRELTDGAGVPVVYDSVGAATFENSLDCLRPRGLMVSFGNASGPVTGVNLGILASKGSLFVTRPTMAHYLSDRNELRAAAAELFELVERGVIDPNIGQRFALAETANAHRALESRATTGSTVLLP</sequence>
<keyword evidence="5" id="KW-1185">Reference proteome</keyword>
<dbReference type="Gene3D" id="3.90.180.10">
    <property type="entry name" value="Medium-chain alcohol dehydrogenases, catalytic domain"/>
    <property type="match status" value="1"/>
</dbReference>
<dbReference type="PANTHER" id="PTHR48106:SF13">
    <property type="entry name" value="QUINONE OXIDOREDUCTASE-RELATED"/>
    <property type="match status" value="1"/>
</dbReference>
<dbReference type="Proteomes" id="UP001501676">
    <property type="component" value="Unassembled WGS sequence"/>
</dbReference>
<evidence type="ECO:0000313" key="4">
    <source>
        <dbReference type="EMBL" id="GAA3386540.1"/>
    </source>
</evidence>
<gene>
    <name evidence="4" type="ORF">GCM10020369_24460</name>
</gene>
<proteinExistence type="predicted"/>
<evidence type="ECO:0000259" key="3">
    <source>
        <dbReference type="SMART" id="SM00829"/>
    </source>
</evidence>
<evidence type="ECO:0000256" key="2">
    <source>
        <dbReference type="ARBA" id="ARBA00023002"/>
    </source>
</evidence>
<feature type="domain" description="Enoyl reductase (ER)" evidence="3">
    <location>
        <begin position="12"/>
        <end position="323"/>
    </location>
</feature>
<dbReference type="SUPFAM" id="SSF51735">
    <property type="entry name" value="NAD(P)-binding Rossmann-fold domains"/>
    <property type="match status" value="1"/>
</dbReference>
<dbReference type="InterPro" id="IPR011032">
    <property type="entry name" value="GroES-like_sf"/>
</dbReference>
<dbReference type="Pfam" id="PF00107">
    <property type="entry name" value="ADH_zinc_N"/>
    <property type="match status" value="1"/>
</dbReference>
<organism evidence="4 5">
    <name type="scientific">Cryptosporangium minutisporangium</name>
    <dbReference type="NCBI Taxonomy" id="113569"/>
    <lineage>
        <taxon>Bacteria</taxon>
        <taxon>Bacillati</taxon>
        <taxon>Actinomycetota</taxon>
        <taxon>Actinomycetes</taxon>
        <taxon>Cryptosporangiales</taxon>
        <taxon>Cryptosporangiaceae</taxon>
        <taxon>Cryptosporangium</taxon>
    </lineage>
</organism>
<dbReference type="CDD" id="cd05286">
    <property type="entry name" value="QOR2"/>
    <property type="match status" value="1"/>
</dbReference>
<dbReference type="InterPro" id="IPR013149">
    <property type="entry name" value="ADH-like_C"/>
</dbReference>
<dbReference type="Gene3D" id="3.40.50.720">
    <property type="entry name" value="NAD(P)-binding Rossmann-like Domain"/>
    <property type="match status" value="1"/>
</dbReference>
<dbReference type="InterPro" id="IPR020843">
    <property type="entry name" value="ER"/>
</dbReference>
<dbReference type="SUPFAM" id="SSF50129">
    <property type="entry name" value="GroES-like"/>
    <property type="match status" value="1"/>
</dbReference>
<accession>A0ABP6SWE9</accession>
<dbReference type="NCBIfam" id="NF008024">
    <property type="entry name" value="PRK10754.1"/>
    <property type="match status" value="1"/>
</dbReference>
<dbReference type="InterPro" id="IPR036291">
    <property type="entry name" value="NAD(P)-bd_dom_sf"/>
</dbReference>
<reference evidence="5" key="1">
    <citation type="journal article" date="2019" name="Int. J. Syst. Evol. Microbiol.">
        <title>The Global Catalogue of Microorganisms (GCM) 10K type strain sequencing project: providing services to taxonomists for standard genome sequencing and annotation.</title>
        <authorList>
            <consortium name="The Broad Institute Genomics Platform"/>
            <consortium name="The Broad Institute Genome Sequencing Center for Infectious Disease"/>
            <person name="Wu L."/>
            <person name="Ma J."/>
        </authorList>
    </citation>
    <scope>NUCLEOTIDE SEQUENCE [LARGE SCALE GENOMIC DNA]</scope>
    <source>
        <strain evidence="5">JCM 9458</strain>
    </source>
</reference>
<dbReference type="InterPro" id="IPR013154">
    <property type="entry name" value="ADH-like_N"/>
</dbReference>
<dbReference type="SMART" id="SM00829">
    <property type="entry name" value="PKS_ER"/>
    <property type="match status" value="1"/>
</dbReference>